<keyword evidence="1" id="KW-0808">Transferase</keyword>
<keyword evidence="4" id="KW-1185">Reference proteome</keyword>
<organism evidence="3 4">
    <name type="scientific">Micromonospora thermarum</name>
    <dbReference type="NCBI Taxonomy" id="2720024"/>
    <lineage>
        <taxon>Bacteria</taxon>
        <taxon>Bacillati</taxon>
        <taxon>Actinomycetota</taxon>
        <taxon>Actinomycetes</taxon>
        <taxon>Micromonosporales</taxon>
        <taxon>Micromonosporaceae</taxon>
        <taxon>Micromonospora</taxon>
    </lineage>
</organism>
<sequence>MHNDLSAYVGQAEFPALKAAVDSFAYCSRYLMQKAARDFGPHPGVVLYNCVDTSHSFRPAAGARHPKSLAFVGRLVPEKGVLEAIRVCQALNAADPEADWTLDTYGGAAPGVSSYETDYMRQVGALSAAVNREAGKDVVRLRGHVGHERLAESLARSTFFLYPCQWDEPFGMVLIEAMALGLIPVASRKGGIGEIVDHGVSGILIDEAGDEQRFASEILRLSGNPEALDALRRAALDRARRFSPENAAQDLRALLERLHVSAVTVGGSA</sequence>
<feature type="domain" description="Glycosyl transferase family 1" evidence="2">
    <location>
        <begin position="66"/>
        <end position="235"/>
    </location>
</feature>
<dbReference type="Proteomes" id="UP000783871">
    <property type="component" value="Unassembled WGS sequence"/>
</dbReference>
<reference evidence="3 4" key="1">
    <citation type="submission" date="2020-03" db="EMBL/GenBank/DDBJ databases">
        <title>WGS of actinomycetes isolated from Thailand.</title>
        <authorList>
            <person name="Thawai C."/>
        </authorList>
    </citation>
    <scope>NUCLEOTIDE SEQUENCE [LARGE SCALE GENOMIC DNA]</scope>
    <source>
        <strain evidence="3 4">HSS6-12</strain>
    </source>
</reference>
<proteinExistence type="predicted"/>
<dbReference type="Gene3D" id="3.40.50.2000">
    <property type="entry name" value="Glycogen Phosphorylase B"/>
    <property type="match status" value="2"/>
</dbReference>
<dbReference type="SUPFAM" id="SSF53756">
    <property type="entry name" value="UDP-Glycosyltransferase/glycogen phosphorylase"/>
    <property type="match status" value="1"/>
</dbReference>
<evidence type="ECO:0000313" key="3">
    <source>
        <dbReference type="EMBL" id="NJP30805.1"/>
    </source>
</evidence>
<dbReference type="PANTHER" id="PTHR45947">
    <property type="entry name" value="SULFOQUINOVOSYL TRANSFERASE SQD2"/>
    <property type="match status" value="1"/>
</dbReference>
<dbReference type="PANTHER" id="PTHR45947:SF3">
    <property type="entry name" value="SULFOQUINOVOSYL TRANSFERASE SQD2"/>
    <property type="match status" value="1"/>
</dbReference>
<evidence type="ECO:0000259" key="2">
    <source>
        <dbReference type="Pfam" id="PF00534"/>
    </source>
</evidence>
<gene>
    <name evidence="3" type="ORF">HCJ94_02070</name>
</gene>
<evidence type="ECO:0000313" key="4">
    <source>
        <dbReference type="Proteomes" id="UP000783871"/>
    </source>
</evidence>
<comment type="caution">
    <text evidence="3">The sequence shown here is derived from an EMBL/GenBank/DDBJ whole genome shotgun (WGS) entry which is preliminary data.</text>
</comment>
<accession>A0ABX0YZ63</accession>
<name>A0ABX0YZ63_9ACTN</name>
<protein>
    <submittedName>
        <fullName evidence="3">Glycosyltransferase family 4 protein</fullName>
    </submittedName>
</protein>
<dbReference type="InterPro" id="IPR001296">
    <property type="entry name" value="Glyco_trans_1"/>
</dbReference>
<dbReference type="InterPro" id="IPR050194">
    <property type="entry name" value="Glycosyltransferase_grp1"/>
</dbReference>
<dbReference type="CDD" id="cd03801">
    <property type="entry name" value="GT4_PimA-like"/>
    <property type="match status" value="1"/>
</dbReference>
<evidence type="ECO:0000256" key="1">
    <source>
        <dbReference type="ARBA" id="ARBA00022679"/>
    </source>
</evidence>
<dbReference type="RefSeq" id="WP_167999233.1">
    <property type="nucleotide sequence ID" value="NZ_JAATEO010000002.1"/>
</dbReference>
<dbReference type="EMBL" id="JAATEO010000002">
    <property type="protein sequence ID" value="NJP30805.1"/>
    <property type="molecule type" value="Genomic_DNA"/>
</dbReference>
<dbReference type="Pfam" id="PF00534">
    <property type="entry name" value="Glycos_transf_1"/>
    <property type="match status" value="1"/>
</dbReference>